<evidence type="ECO:0000256" key="3">
    <source>
        <dbReference type="SAM" id="Coils"/>
    </source>
</evidence>
<evidence type="ECO:0000256" key="2">
    <source>
        <dbReference type="ARBA" id="ARBA00023125"/>
    </source>
</evidence>
<keyword evidence="1" id="KW-0680">Restriction system</keyword>
<gene>
    <name evidence="4" type="ORF">RM479_16515</name>
</gene>
<dbReference type="PANTHER" id="PTHR30408:SF12">
    <property type="entry name" value="TYPE I RESTRICTION ENZYME MJAVIII SPECIFICITY SUBUNIT"/>
    <property type="match status" value="1"/>
</dbReference>
<organism evidence="4 5">
    <name type="scientific">Nocardiopsis lambiniae</name>
    <dbReference type="NCBI Taxonomy" id="3075539"/>
    <lineage>
        <taxon>Bacteria</taxon>
        <taxon>Bacillati</taxon>
        <taxon>Actinomycetota</taxon>
        <taxon>Actinomycetes</taxon>
        <taxon>Streptosporangiales</taxon>
        <taxon>Nocardiopsidaceae</taxon>
        <taxon>Nocardiopsis</taxon>
    </lineage>
</organism>
<dbReference type="SUPFAM" id="SSF116734">
    <property type="entry name" value="DNA methylase specificity domain"/>
    <property type="match status" value="2"/>
</dbReference>
<dbReference type="CDD" id="cd17253">
    <property type="entry name" value="RMtype1_S_Eco933I-TRD2-CR2_like"/>
    <property type="match status" value="1"/>
</dbReference>
<dbReference type="PANTHER" id="PTHR30408">
    <property type="entry name" value="TYPE-1 RESTRICTION ENZYME ECOKI SPECIFICITY PROTEIN"/>
    <property type="match status" value="1"/>
</dbReference>
<feature type="coiled-coil region" evidence="3">
    <location>
        <begin position="306"/>
        <end position="333"/>
    </location>
</feature>
<dbReference type="Proteomes" id="UP001183390">
    <property type="component" value="Unassembled WGS sequence"/>
</dbReference>
<evidence type="ECO:0000256" key="1">
    <source>
        <dbReference type="ARBA" id="ARBA00022747"/>
    </source>
</evidence>
<dbReference type="EMBL" id="JAVREP010000010">
    <property type="protein sequence ID" value="MDT0330016.1"/>
    <property type="molecule type" value="Genomic_DNA"/>
</dbReference>
<dbReference type="InterPro" id="IPR052021">
    <property type="entry name" value="Type-I_RS_S_subunit"/>
</dbReference>
<accession>A0ABU2MBF9</accession>
<evidence type="ECO:0000313" key="5">
    <source>
        <dbReference type="Proteomes" id="UP001183390"/>
    </source>
</evidence>
<reference evidence="5" key="1">
    <citation type="submission" date="2023-07" db="EMBL/GenBank/DDBJ databases">
        <title>30 novel species of actinomycetes from the DSMZ collection.</title>
        <authorList>
            <person name="Nouioui I."/>
        </authorList>
    </citation>
    <scope>NUCLEOTIDE SEQUENCE [LARGE SCALE GENOMIC DNA]</scope>
    <source>
        <strain evidence="5">DSM 44743</strain>
    </source>
</reference>
<evidence type="ECO:0008006" key="6">
    <source>
        <dbReference type="Google" id="ProtNLM"/>
    </source>
</evidence>
<keyword evidence="5" id="KW-1185">Reference proteome</keyword>
<evidence type="ECO:0000313" key="4">
    <source>
        <dbReference type="EMBL" id="MDT0330016.1"/>
    </source>
</evidence>
<dbReference type="InterPro" id="IPR044946">
    <property type="entry name" value="Restrct_endonuc_typeI_TRD_sf"/>
</dbReference>
<keyword evidence="2" id="KW-0238">DNA-binding</keyword>
<name>A0ABU2MBF9_9ACTN</name>
<proteinExistence type="predicted"/>
<sequence length="350" mass="38217">MAEVPKSVEPLVFSTGFAVLSPKGVVDSRFLSYSCLSEVFIGEVVSRSVGVGYPAINSSDIGNIEVWIPGIFEQRRIARFLDGEIGNIDRIIVSRCRQLELFDERLSSMLSERLIPGIVGNTVGEFPWPWLPLMRETSPLVRLGYVCRVQGGVTVDASRKPSESDVTRPYLRVANVKADRLDLESVTNITVPKSVADRSTLRPGDVLMTEGGDIDKLGRGTVWRGEIPGALHQNHVFALRPDPERLDAEYLALLTRSIHGRCYFEATGVQSTNLASTSSSKVKSFPVPLPTLQEQKSAVAEVNRALGEASRLRSALESQVALLEERKRALITAAVTGQIDVTTARGADVS</sequence>
<keyword evidence="3" id="KW-0175">Coiled coil</keyword>
<dbReference type="RefSeq" id="WP_311512609.1">
    <property type="nucleotide sequence ID" value="NZ_JAVREP010000010.1"/>
</dbReference>
<dbReference type="Gene3D" id="3.90.220.20">
    <property type="entry name" value="DNA methylase specificity domains"/>
    <property type="match status" value="2"/>
</dbReference>
<comment type="caution">
    <text evidence="4">The sequence shown here is derived from an EMBL/GenBank/DDBJ whole genome shotgun (WGS) entry which is preliminary data.</text>
</comment>
<protein>
    <recommendedName>
        <fullName evidence="6">Type I restriction modification DNA specificity domain-containing protein</fullName>
    </recommendedName>
</protein>